<proteinExistence type="predicted"/>
<comment type="caution">
    <text evidence="2">The sequence shown here is derived from an EMBL/GenBank/DDBJ whole genome shotgun (WGS) entry which is preliminary data.</text>
</comment>
<dbReference type="SUPFAM" id="SSF55136">
    <property type="entry name" value="Probable bacterial effector-binding domain"/>
    <property type="match status" value="1"/>
</dbReference>
<dbReference type="SMART" id="SM00871">
    <property type="entry name" value="AraC_E_bind"/>
    <property type="match status" value="1"/>
</dbReference>
<gene>
    <name evidence="2" type="ORF">EDC14_101725</name>
</gene>
<keyword evidence="3" id="KW-1185">Reference proteome</keyword>
<dbReference type="EMBL" id="SLUN01000017">
    <property type="protein sequence ID" value="TCL65277.1"/>
    <property type="molecule type" value="Genomic_DNA"/>
</dbReference>
<dbReference type="Pfam" id="PF06445">
    <property type="entry name" value="GyrI-like"/>
    <property type="match status" value="1"/>
</dbReference>
<name>A0A4V2QDU1_HYDET</name>
<sequence>MNFEMTVRAVEPVTVAAMRYQGPIAGAAKQFPIVFRAIRGRANGAPFFHYYRMDPESHTAELELCVPTAATPDRQGVFIQDLPGAQALCLTHIGPYAELPLAYAAMHRAIRERGLPVQGPWREVFIKGPGLFLKGDPKQYITEIIFPLKEA</sequence>
<feature type="domain" description="AraC effector-binding" evidence="1">
    <location>
        <begin position="3"/>
        <end position="149"/>
    </location>
</feature>
<dbReference type="InterPro" id="IPR029442">
    <property type="entry name" value="GyrI-like"/>
</dbReference>
<organism evidence="2 3">
    <name type="scientific">Hydrogenispora ethanolica</name>
    <dbReference type="NCBI Taxonomy" id="1082276"/>
    <lineage>
        <taxon>Bacteria</taxon>
        <taxon>Bacillati</taxon>
        <taxon>Bacillota</taxon>
        <taxon>Hydrogenispora</taxon>
    </lineage>
</organism>
<evidence type="ECO:0000313" key="2">
    <source>
        <dbReference type="EMBL" id="TCL65277.1"/>
    </source>
</evidence>
<reference evidence="2 3" key="1">
    <citation type="submission" date="2019-03" db="EMBL/GenBank/DDBJ databases">
        <title>Genomic Encyclopedia of Type Strains, Phase IV (KMG-IV): sequencing the most valuable type-strain genomes for metagenomic binning, comparative biology and taxonomic classification.</title>
        <authorList>
            <person name="Goeker M."/>
        </authorList>
    </citation>
    <scope>NUCLEOTIDE SEQUENCE [LARGE SCALE GENOMIC DNA]</scope>
    <source>
        <strain evidence="2 3">LX-B</strain>
    </source>
</reference>
<dbReference type="InterPro" id="IPR011256">
    <property type="entry name" value="Reg_factor_effector_dom_sf"/>
</dbReference>
<evidence type="ECO:0000313" key="3">
    <source>
        <dbReference type="Proteomes" id="UP000295008"/>
    </source>
</evidence>
<dbReference type="OrthoDB" id="9773308at2"/>
<protein>
    <submittedName>
        <fullName evidence="2">GyrI-like small molecule binding protein</fullName>
    </submittedName>
</protein>
<dbReference type="RefSeq" id="WP_132014954.1">
    <property type="nucleotide sequence ID" value="NZ_SLUN01000017.1"/>
</dbReference>
<accession>A0A4V2QDU1</accession>
<dbReference type="Proteomes" id="UP000295008">
    <property type="component" value="Unassembled WGS sequence"/>
</dbReference>
<dbReference type="InterPro" id="IPR010499">
    <property type="entry name" value="AraC_E-bd"/>
</dbReference>
<dbReference type="AlphaFoldDB" id="A0A4V2QDU1"/>
<evidence type="ECO:0000259" key="1">
    <source>
        <dbReference type="SMART" id="SM00871"/>
    </source>
</evidence>
<dbReference type="Gene3D" id="3.20.80.10">
    <property type="entry name" value="Regulatory factor, effector binding domain"/>
    <property type="match status" value="1"/>
</dbReference>